<keyword evidence="1" id="KW-0732">Signal</keyword>
<evidence type="ECO:0000313" key="3">
    <source>
        <dbReference type="Proteomes" id="UP000249046"/>
    </source>
</evidence>
<proteinExistence type="predicted"/>
<sequence>MNRSLLRPMLVLALLTLFAMGASAIAADAPQAAAGVKETLSRSVEAAIAQLGKPDGFLADKAVRIAVPKSLEPVAKTARKLGQGKYVDQLETAMNRAAEQAVPAAADIFGEAIRAMSVQDAIGIVGGSKDAATAYFRRTSGEALRAKMLPLVEQATDSAGVTKAYKQLTDKGGGKLAALGASKESLDIDRYVTDKALDGLFHTIAEQEAQIRENPVATGSALLKSLFGPR</sequence>
<reference evidence="2 3" key="1">
    <citation type="submission" date="2017-08" db="EMBL/GenBank/DDBJ databases">
        <title>Infants hospitalized years apart are colonized by the same room-sourced microbial strains.</title>
        <authorList>
            <person name="Brooks B."/>
            <person name="Olm M.R."/>
            <person name="Firek B.A."/>
            <person name="Baker R."/>
            <person name="Thomas B.C."/>
            <person name="Morowitz M.J."/>
            <person name="Banfield J.F."/>
        </authorList>
    </citation>
    <scope>NUCLEOTIDE SEQUENCE [LARGE SCALE GENOMIC DNA]</scope>
    <source>
        <strain evidence="2">S2_005_003_R2_42</strain>
    </source>
</reference>
<feature type="chain" id="PRO_5016157936" evidence="1">
    <location>
        <begin position="27"/>
        <end position="230"/>
    </location>
</feature>
<accession>A0A2W5M5A3</accession>
<dbReference type="InterPro" id="IPR025245">
    <property type="entry name" value="DUF4197"/>
</dbReference>
<feature type="signal peptide" evidence="1">
    <location>
        <begin position="1"/>
        <end position="26"/>
    </location>
</feature>
<dbReference type="Pfam" id="PF13852">
    <property type="entry name" value="DUF4197"/>
    <property type="match status" value="1"/>
</dbReference>
<dbReference type="EMBL" id="QFPO01000012">
    <property type="protein sequence ID" value="PZQ12573.1"/>
    <property type="molecule type" value="Genomic_DNA"/>
</dbReference>
<evidence type="ECO:0000313" key="2">
    <source>
        <dbReference type="EMBL" id="PZQ12573.1"/>
    </source>
</evidence>
<dbReference type="Proteomes" id="UP000249046">
    <property type="component" value="Unassembled WGS sequence"/>
</dbReference>
<gene>
    <name evidence="2" type="ORF">DI564_13125</name>
</gene>
<protein>
    <submittedName>
        <fullName evidence="2">DUF4197 domain-containing protein</fullName>
    </submittedName>
</protein>
<comment type="caution">
    <text evidence="2">The sequence shown here is derived from an EMBL/GenBank/DDBJ whole genome shotgun (WGS) entry which is preliminary data.</text>
</comment>
<evidence type="ECO:0000256" key="1">
    <source>
        <dbReference type="SAM" id="SignalP"/>
    </source>
</evidence>
<organism evidence="2 3">
    <name type="scientific">Rhodanobacter denitrificans</name>
    <dbReference type="NCBI Taxonomy" id="666685"/>
    <lineage>
        <taxon>Bacteria</taxon>
        <taxon>Pseudomonadati</taxon>
        <taxon>Pseudomonadota</taxon>
        <taxon>Gammaproteobacteria</taxon>
        <taxon>Lysobacterales</taxon>
        <taxon>Rhodanobacteraceae</taxon>
        <taxon>Rhodanobacter</taxon>
    </lineage>
</organism>
<name>A0A2W5M5A3_9GAMM</name>
<dbReference type="AlphaFoldDB" id="A0A2W5M5A3"/>